<evidence type="ECO:0000313" key="2">
    <source>
        <dbReference type="Proteomes" id="UP000821845"/>
    </source>
</evidence>
<evidence type="ECO:0000313" key="1">
    <source>
        <dbReference type="EMBL" id="KAH6933055.1"/>
    </source>
</evidence>
<accession>A0ACB7SEC5</accession>
<dbReference type="EMBL" id="CM023484">
    <property type="protein sequence ID" value="KAH6933055.1"/>
    <property type="molecule type" value="Genomic_DNA"/>
</dbReference>
<reference evidence="1" key="1">
    <citation type="submission" date="2020-05" db="EMBL/GenBank/DDBJ databases">
        <title>Large-scale comparative analyses of tick genomes elucidate their genetic diversity and vector capacities.</title>
        <authorList>
            <person name="Jia N."/>
            <person name="Wang J."/>
            <person name="Shi W."/>
            <person name="Du L."/>
            <person name="Sun Y."/>
            <person name="Zhan W."/>
            <person name="Jiang J."/>
            <person name="Wang Q."/>
            <person name="Zhang B."/>
            <person name="Ji P."/>
            <person name="Sakyi L.B."/>
            <person name="Cui X."/>
            <person name="Yuan T."/>
            <person name="Jiang B."/>
            <person name="Yang W."/>
            <person name="Lam T.T.-Y."/>
            <person name="Chang Q."/>
            <person name="Ding S."/>
            <person name="Wang X."/>
            <person name="Zhu J."/>
            <person name="Ruan X."/>
            <person name="Zhao L."/>
            <person name="Wei J."/>
            <person name="Que T."/>
            <person name="Du C."/>
            <person name="Cheng J."/>
            <person name="Dai P."/>
            <person name="Han X."/>
            <person name="Huang E."/>
            <person name="Gao Y."/>
            <person name="Liu J."/>
            <person name="Shao H."/>
            <person name="Ye R."/>
            <person name="Li L."/>
            <person name="Wei W."/>
            <person name="Wang X."/>
            <person name="Wang C."/>
            <person name="Yang T."/>
            <person name="Huo Q."/>
            <person name="Li W."/>
            <person name="Guo W."/>
            <person name="Chen H."/>
            <person name="Zhou L."/>
            <person name="Ni X."/>
            <person name="Tian J."/>
            <person name="Zhou Y."/>
            <person name="Sheng Y."/>
            <person name="Liu T."/>
            <person name="Pan Y."/>
            <person name="Xia L."/>
            <person name="Li J."/>
            <person name="Zhao F."/>
            <person name="Cao W."/>
        </authorList>
    </citation>
    <scope>NUCLEOTIDE SEQUENCE</scope>
    <source>
        <strain evidence="1">Hyas-2018</strain>
    </source>
</reference>
<comment type="caution">
    <text evidence="1">The sequence shown here is derived from an EMBL/GenBank/DDBJ whole genome shotgun (WGS) entry which is preliminary data.</text>
</comment>
<dbReference type="Proteomes" id="UP000821845">
    <property type="component" value="Chromosome 4"/>
</dbReference>
<organism evidence="1 2">
    <name type="scientific">Hyalomma asiaticum</name>
    <name type="common">Tick</name>
    <dbReference type="NCBI Taxonomy" id="266040"/>
    <lineage>
        <taxon>Eukaryota</taxon>
        <taxon>Metazoa</taxon>
        <taxon>Ecdysozoa</taxon>
        <taxon>Arthropoda</taxon>
        <taxon>Chelicerata</taxon>
        <taxon>Arachnida</taxon>
        <taxon>Acari</taxon>
        <taxon>Parasitiformes</taxon>
        <taxon>Ixodida</taxon>
        <taxon>Ixodoidea</taxon>
        <taxon>Ixodidae</taxon>
        <taxon>Hyalomminae</taxon>
        <taxon>Hyalomma</taxon>
    </lineage>
</organism>
<sequence length="176" mass="19158">MLSSSCFYVACDCSARLRSSLVTPQRFPVTNTYVPARTFMSLPPPAQQPSRLVARLSNDFHHVVGSLAAASEVHDLLPSTKCSESYSSAAWRPDLQPSCSSWNDCSTQRPARLTAGCFGSSSYRSFQQNIVQLAEIAGMVMAAAPPSIDMRLQISELANTVTALQRDNAERHCVAE</sequence>
<proteinExistence type="predicted"/>
<gene>
    <name evidence="1" type="ORF">HPB50_011730</name>
</gene>
<name>A0ACB7SEC5_HYAAI</name>
<protein>
    <submittedName>
        <fullName evidence="1">Uncharacterized protein</fullName>
    </submittedName>
</protein>
<keyword evidence="2" id="KW-1185">Reference proteome</keyword>